<comment type="catalytic activity">
    <reaction evidence="7 8">
        <text>CMP + ATP = CDP + ADP</text>
        <dbReference type="Rhea" id="RHEA:11600"/>
        <dbReference type="ChEBI" id="CHEBI:30616"/>
        <dbReference type="ChEBI" id="CHEBI:58069"/>
        <dbReference type="ChEBI" id="CHEBI:60377"/>
        <dbReference type="ChEBI" id="CHEBI:456216"/>
        <dbReference type="EC" id="2.7.4.25"/>
    </reaction>
</comment>
<dbReference type="GO" id="GO:0036431">
    <property type="term" value="F:dCMP kinase activity"/>
    <property type="evidence" value="ECO:0007669"/>
    <property type="project" value="InterPro"/>
</dbReference>
<dbReference type="OrthoDB" id="9807434at2"/>
<dbReference type="FunCoup" id="A0A420XT10">
    <property type="interactions" value="41"/>
</dbReference>
<dbReference type="InterPro" id="IPR003136">
    <property type="entry name" value="Cytidylate_kin"/>
</dbReference>
<keyword evidence="2 8" id="KW-0808">Transferase</keyword>
<dbReference type="Proteomes" id="UP000281955">
    <property type="component" value="Unassembled WGS sequence"/>
</dbReference>
<accession>A0A420XT10</accession>
<sequence length="239" mass="24524">MTPEPVRLASLVVAIDGSSGSGKSSVSRRVAGVLGLACLDTGAMYRAVAAAALDRGIDPGDGAAVAALARAAHLEQSTDPAHESVVIDGLDVTAAIREPRVSAVVSEVARNPEVRAELVARQRAVAEAGAVVIEGRDITTVVAPDAPVRLLLTADAEARVARRAQELHGASDAAALAATRDSIVERDARDAQVNDFFTAADGVVEIDTSRLGFDEVVDAVLQVVVARVPEAAAALEAVR</sequence>
<proteinExistence type="inferred from homology"/>
<evidence type="ECO:0000256" key="3">
    <source>
        <dbReference type="ARBA" id="ARBA00022741"/>
    </source>
</evidence>
<comment type="catalytic activity">
    <reaction evidence="6 8">
        <text>dCMP + ATP = dCDP + ADP</text>
        <dbReference type="Rhea" id="RHEA:25094"/>
        <dbReference type="ChEBI" id="CHEBI:30616"/>
        <dbReference type="ChEBI" id="CHEBI:57566"/>
        <dbReference type="ChEBI" id="CHEBI:58593"/>
        <dbReference type="ChEBI" id="CHEBI:456216"/>
        <dbReference type="EC" id="2.7.4.25"/>
    </reaction>
</comment>
<feature type="domain" description="Cytidylate kinase" evidence="9">
    <location>
        <begin position="13"/>
        <end position="224"/>
    </location>
</feature>
<evidence type="ECO:0000256" key="4">
    <source>
        <dbReference type="ARBA" id="ARBA00022777"/>
    </source>
</evidence>
<evidence type="ECO:0000256" key="6">
    <source>
        <dbReference type="ARBA" id="ARBA00047615"/>
    </source>
</evidence>
<comment type="subcellular location">
    <subcellularLocation>
        <location evidence="8">Cytoplasm</location>
    </subcellularLocation>
</comment>
<dbReference type="InterPro" id="IPR011994">
    <property type="entry name" value="Cytidylate_kinase_dom"/>
</dbReference>
<reference evidence="10 11" key="1">
    <citation type="submission" date="2018-10" db="EMBL/GenBank/DDBJ databases">
        <title>Genomic Encyclopedia of Archaeal and Bacterial Type Strains, Phase II (KMG-II): from individual species to whole genera.</title>
        <authorList>
            <person name="Goeker M."/>
        </authorList>
    </citation>
    <scope>NUCLEOTIDE SEQUENCE [LARGE SCALE GENOMIC DNA]</scope>
    <source>
        <strain evidence="10 11">RP-AC37</strain>
    </source>
</reference>
<comment type="similarity">
    <text evidence="1 8">Belongs to the cytidylate kinase family. Type 1 subfamily.</text>
</comment>
<keyword evidence="11" id="KW-1185">Reference proteome</keyword>
<dbReference type="RefSeq" id="WP_121192862.1">
    <property type="nucleotide sequence ID" value="NZ_RBWV01000010.1"/>
</dbReference>
<dbReference type="HAMAP" id="MF_00238">
    <property type="entry name" value="Cytidyl_kinase_type1"/>
    <property type="match status" value="1"/>
</dbReference>
<dbReference type="Pfam" id="PF02224">
    <property type="entry name" value="Cytidylate_kin"/>
    <property type="match status" value="1"/>
</dbReference>
<keyword evidence="4 8" id="KW-0418">Kinase</keyword>
<protein>
    <recommendedName>
        <fullName evidence="8">Cytidylate kinase</fullName>
        <shortName evidence="8">CK</shortName>
        <ecNumber evidence="8">2.7.4.25</ecNumber>
    </recommendedName>
    <alternativeName>
        <fullName evidence="8">Cytidine monophosphate kinase</fullName>
        <shortName evidence="8">CMP kinase</shortName>
    </alternativeName>
</protein>
<evidence type="ECO:0000313" key="10">
    <source>
        <dbReference type="EMBL" id="RKS77879.1"/>
    </source>
</evidence>
<dbReference type="GO" id="GO:0006220">
    <property type="term" value="P:pyrimidine nucleotide metabolic process"/>
    <property type="evidence" value="ECO:0007669"/>
    <property type="project" value="UniProtKB-UniRule"/>
</dbReference>
<evidence type="ECO:0000256" key="2">
    <source>
        <dbReference type="ARBA" id="ARBA00022679"/>
    </source>
</evidence>
<dbReference type="EMBL" id="RBWV01000010">
    <property type="protein sequence ID" value="RKS77879.1"/>
    <property type="molecule type" value="Genomic_DNA"/>
</dbReference>
<keyword evidence="8" id="KW-0963">Cytoplasm</keyword>
<dbReference type="GO" id="GO:0005737">
    <property type="term" value="C:cytoplasm"/>
    <property type="evidence" value="ECO:0007669"/>
    <property type="project" value="UniProtKB-SubCell"/>
</dbReference>
<gene>
    <name evidence="8" type="primary">cmk</name>
    <name evidence="10" type="ORF">CLV35_1581</name>
</gene>
<dbReference type="Gene3D" id="3.40.50.300">
    <property type="entry name" value="P-loop containing nucleotide triphosphate hydrolases"/>
    <property type="match status" value="1"/>
</dbReference>
<dbReference type="InterPro" id="IPR027417">
    <property type="entry name" value="P-loop_NTPase"/>
</dbReference>
<dbReference type="SUPFAM" id="SSF52540">
    <property type="entry name" value="P-loop containing nucleoside triphosphate hydrolases"/>
    <property type="match status" value="1"/>
</dbReference>
<evidence type="ECO:0000313" key="11">
    <source>
        <dbReference type="Proteomes" id="UP000281955"/>
    </source>
</evidence>
<keyword evidence="3 8" id="KW-0547">Nucleotide-binding</keyword>
<name>A0A420XT10_9ACTN</name>
<evidence type="ECO:0000256" key="5">
    <source>
        <dbReference type="ARBA" id="ARBA00022840"/>
    </source>
</evidence>
<evidence type="ECO:0000256" key="8">
    <source>
        <dbReference type="HAMAP-Rule" id="MF_00238"/>
    </source>
</evidence>
<dbReference type="InParanoid" id="A0A420XT10"/>
<keyword evidence="5 8" id="KW-0067">ATP-binding</keyword>
<dbReference type="CDD" id="cd02020">
    <property type="entry name" value="CMPK"/>
    <property type="match status" value="1"/>
</dbReference>
<comment type="caution">
    <text evidence="10">The sequence shown here is derived from an EMBL/GenBank/DDBJ whole genome shotgun (WGS) entry which is preliminary data.</text>
</comment>
<evidence type="ECO:0000259" key="9">
    <source>
        <dbReference type="Pfam" id="PF02224"/>
    </source>
</evidence>
<dbReference type="AlphaFoldDB" id="A0A420XT10"/>
<evidence type="ECO:0000256" key="1">
    <source>
        <dbReference type="ARBA" id="ARBA00009427"/>
    </source>
</evidence>
<organism evidence="10 11">
    <name type="scientific">Motilibacter peucedani</name>
    <dbReference type="NCBI Taxonomy" id="598650"/>
    <lineage>
        <taxon>Bacteria</taxon>
        <taxon>Bacillati</taxon>
        <taxon>Actinomycetota</taxon>
        <taxon>Actinomycetes</taxon>
        <taxon>Motilibacterales</taxon>
        <taxon>Motilibacteraceae</taxon>
        <taxon>Motilibacter</taxon>
    </lineage>
</organism>
<dbReference type="GO" id="GO:0036430">
    <property type="term" value="F:CMP kinase activity"/>
    <property type="evidence" value="ECO:0007669"/>
    <property type="project" value="RHEA"/>
</dbReference>
<feature type="binding site" evidence="8">
    <location>
        <begin position="17"/>
        <end position="25"/>
    </location>
    <ligand>
        <name>ATP</name>
        <dbReference type="ChEBI" id="CHEBI:30616"/>
    </ligand>
</feature>
<dbReference type="GO" id="GO:0005524">
    <property type="term" value="F:ATP binding"/>
    <property type="evidence" value="ECO:0007669"/>
    <property type="project" value="UniProtKB-UniRule"/>
</dbReference>
<dbReference type="EC" id="2.7.4.25" evidence="8"/>
<evidence type="ECO:0000256" key="7">
    <source>
        <dbReference type="ARBA" id="ARBA00048478"/>
    </source>
</evidence>
<dbReference type="NCBIfam" id="TIGR00017">
    <property type="entry name" value="cmk"/>
    <property type="match status" value="1"/>
</dbReference>